<dbReference type="Gene3D" id="3.20.20.100">
    <property type="entry name" value="NADP-dependent oxidoreductase domain"/>
    <property type="match status" value="1"/>
</dbReference>
<dbReference type="SUPFAM" id="SSF51430">
    <property type="entry name" value="NAD(P)-linked oxidoreductase"/>
    <property type="match status" value="1"/>
</dbReference>
<evidence type="ECO:0000313" key="3">
    <source>
        <dbReference type="EMBL" id="GAA2677544.1"/>
    </source>
</evidence>
<dbReference type="InterPro" id="IPR023210">
    <property type="entry name" value="NADP_OxRdtase_dom"/>
</dbReference>
<protein>
    <submittedName>
        <fullName evidence="3">Aldo/keto reductase</fullName>
    </submittedName>
</protein>
<dbReference type="PANTHER" id="PTHR43625">
    <property type="entry name" value="AFLATOXIN B1 ALDEHYDE REDUCTASE"/>
    <property type="match status" value="1"/>
</dbReference>
<name>A0ABP6EZJ6_9ACTN</name>
<keyword evidence="4" id="KW-1185">Reference proteome</keyword>
<dbReference type="Pfam" id="PF00248">
    <property type="entry name" value="Aldo_ket_red"/>
    <property type="match status" value="1"/>
</dbReference>
<organism evidence="3 4">
    <name type="scientific">Nonomuraea recticatena</name>
    <dbReference type="NCBI Taxonomy" id="46178"/>
    <lineage>
        <taxon>Bacteria</taxon>
        <taxon>Bacillati</taxon>
        <taxon>Actinomycetota</taxon>
        <taxon>Actinomycetes</taxon>
        <taxon>Streptosporangiales</taxon>
        <taxon>Streptosporangiaceae</taxon>
        <taxon>Nonomuraea</taxon>
    </lineage>
</organism>
<dbReference type="InterPro" id="IPR050791">
    <property type="entry name" value="Aldo-Keto_reductase"/>
</dbReference>
<dbReference type="EMBL" id="BAAATE010000018">
    <property type="protein sequence ID" value="GAA2677544.1"/>
    <property type="molecule type" value="Genomic_DNA"/>
</dbReference>
<comment type="caution">
    <text evidence="3">The sequence shown here is derived from an EMBL/GenBank/DDBJ whole genome shotgun (WGS) entry which is preliminary data.</text>
</comment>
<dbReference type="CDD" id="cd19088">
    <property type="entry name" value="AKR_AKR13B1"/>
    <property type="match status" value="1"/>
</dbReference>
<sequence length="285" mass="30255">MKTRLIADLSVSAIGLGAMPMSVAGHMPDEGRSIRTIHAALDAGVTLIDTADAYAPTTAETGHNERLVARALELWSGDRDTVLVATKGGHTRTGGDGWGLDGSRDYLRRACERSLKALGVEAIGLYQHHRPDPAVPYEESIGALRELLDEGKIRLAGISNADPAQIRQAHDILGGRLASVQNEYSPRFRSSEQEIDVCEELGVAFLPWSPLGGITSAAGLGDAHTAFNEVAAERGVSPQRVCLAWELARSRVVIPIPGASRPESILDSVAAADLTLTGEELARLG</sequence>
<dbReference type="RefSeq" id="WP_346150955.1">
    <property type="nucleotide sequence ID" value="NZ_BAAATE010000018.1"/>
</dbReference>
<dbReference type="Proteomes" id="UP001501666">
    <property type="component" value="Unassembled WGS sequence"/>
</dbReference>
<reference evidence="4" key="1">
    <citation type="journal article" date="2019" name="Int. J. Syst. Evol. Microbiol.">
        <title>The Global Catalogue of Microorganisms (GCM) 10K type strain sequencing project: providing services to taxonomists for standard genome sequencing and annotation.</title>
        <authorList>
            <consortium name="The Broad Institute Genomics Platform"/>
            <consortium name="The Broad Institute Genome Sequencing Center for Infectious Disease"/>
            <person name="Wu L."/>
            <person name="Ma J."/>
        </authorList>
    </citation>
    <scope>NUCLEOTIDE SEQUENCE [LARGE SCALE GENOMIC DNA]</scope>
    <source>
        <strain evidence="4">JCM 6835</strain>
    </source>
</reference>
<evidence type="ECO:0000259" key="2">
    <source>
        <dbReference type="Pfam" id="PF00248"/>
    </source>
</evidence>
<dbReference type="PANTHER" id="PTHR43625:SF40">
    <property type="entry name" value="ALDO-KETO REDUCTASE YAKC [NADP(+)]"/>
    <property type="match status" value="1"/>
</dbReference>
<keyword evidence="1" id="KW-0560">Oxidoreductase</keyword>
<evidence type="ECO:0000313" key="4">
    <source>
        <dbReference type="Proteomes" id="UP001501666"/>
    </source>
</evidence>
<proteinExistence type="predicted"/>
<dbReference type="InterPro" id="IPR036812">
    <property type="entry name" value="NAD(P)_OxRdtase_dom_sf"/>
</dbReference>
<evidence type="ECO:0000256" key="1">
    <source>
        <dbReference type="ARBA" id="ARBA00023002"/>
    </source>
</evidence>
<accession>A0ABP6EZJ6</accession>
<feature type="domain" description="NADP-dependent oxidoreductase" evidence="2">
    <location>
        <begin position="14"/>
        <end position="284"/>
    </location>
</feature>
<gene>
    <name evidence="3" type="ORF">GCM10010412_060300</name>
</gene>